<evidence type="ECO:0000256" key="1">
    <source>
        <dbReference type="SAM" id="MobiDB-lite"/>
    </source>
</evidence>
<gene>
    <name evidence="2" type="ORF">PENNAL_c0131G02160</name>
</gene>
<accession>A0A1V6X3D5</accession>
<sequence length="191" mass="21294">MGVQTPPPNGSLQRYSDRMSQLFSSGSPEPSNIHDPSRSVAGSIGEDCHYQQTDVQSDDEGMGTSMDECSDEEDTHRAIKRESAAEHGLRHVKSPNPGHPRGSKSTIIDCMAELDVRMQSIEDSLKSQDLWNQAMQQKLAYMVDSIDKKDNGKNSAVEDRKDVRRALSSFSNLVERKSKPLKITIMEKITQ</sequence>
<organism evidence="2 3">
    <name type="scientific">Penicillium nalgiovense</name>
    <dbReference type="NCBI Taxonomy" id="60175"/>
    <lineage>
        <taxon>Eukaryota</taxon>
        <taxon>Fungi</taxon>
        <taxon>Dikarya</taxon>
        <taxon>Ascomycota</taxon>
        <taxon>Pezizomycotina</taxon>
        <taxon>Eurotiomycetes</taxon>
        <taxon>Eurotiomycetidae</taxon>
        <taxon>Eurotiales</taxon>
        <taxon>Aspergillaceae</taxon>
        <taxon>Penicillium</taxon>
    </lineage>
</organism>
<evidence type="ECO:0000313" key="2">
    <source>
        <dbReference type="EMBL" id="OQE69641.1"/>
    </source>
</evidence>
<proteinExistence type="predicted"/>
<feature type="compositionally biased region" description="Basic and acidic residues" evidence="1">
    <location>
        <begin position="74"/>
        <end position="89"/>
    </location>
</feature>
<feature type="compositionally biased region" description="Polar residues" evidence="1">
    <location>
        <begin position="10"/>
        <end position="30"/>
    </location>
</feature>
<keyword evidence="3" id="KW-1185">Reference proteome</keyword>
<feature type="region of interest" description="Disordered" evidence="1">
    <location>
        <begin position="1"/>
        <end position="104"/>
    </location>
</feature>
<reference evidence="3" key="1">
    <citation type="journal article" date="2017" name="Nat. Microbiol.">
        <title>Global analysis of biosynthetic gene clusters reveals vast potential of secondary metabolite production in Penicillium species.</title>
        <authorList>
            <person name="Nielsen J.C."/>
            <person name="Grijseels S."/>
            <person name="Prigent S."/>
            <person name="Ji B."/>
            <person name="Dainat J."/>
            <person name="Nielsen K.F."/>
            <person name="Frisvad J.C."/>
            <person name="Workman M."/>
            <person name="Nielsen J."/>
        </authorList>
    </citation>
    <scope>NUCLEOTIDE SEQUENCE [LARGE SCALE GENOMIC DNA]</scope>
    <source>
        <strain evidence="3">IBT 13039</strain>
    </source>
</reference>
<comment type="caution">
    <text evidence="2">The sequence shown here is derived from an EMBL/GenBank/DDBJ whole genome shotgun (WGS) entry which is preliminary data.</text>
</comment>
<protein>
    <submittedName>
        <fullName evidence="2">Uncharacterized protein</fullName>
    </submittedName>
</protein>
<dbReference type="Proteomes" id="UP000191691">
    <property type="component" value="Unassembled WGS sequence"/>
</dbReference>
<dbReference type="AlphaFoldDB" id="A0A1V6X3D5"/>
<dbReference type="EMBL" id="MOOB01000131">
    <property type="protein sequence ID" value="OQE69641.1"/>
    <property type="molecule type" value="Genomic_DNA"/>
</dbReference>
<evidence type="ECO:0000313" key="3">
    <source>
        <dbReference type="Proteomes" id="UP000191691"/>
    </source>
</evidence>
<name>A0A1V6X3D5_PENNA</name>